<proteinExistence type="inferred from homology"/>
<evidence type="ECO:0000256" key="1">
    <source>
        <dbReference type="ARBA" id="ARBA00004123"/>
    </source>
</evidence>
<dbReference type="EMBL" id="CAJPDQ010000002">
    <property type="protein sequence ID" value="CAF9904644.1"/>
    <property type="molecule type" value="Genomic_DNA"/>
</dbReference>
<dbReference type="AlphaFoldDB" id="A0A8H3I8W5"/>
<dbReference type="FunFam" id="2.170.120.12:FF:000003">
    <property type="entry name" value="Dna-directed rna polymerases i and iii subunit"/>
    <property type="match status" value="1"/>
</dbReference>
<dbReference type="InterPro" id="IPR050518">
    <property type="entry name" value="Rpo3/RPB3_RNA_Pol_subunit"/>
</dbReference>
<dbReference type="GO" id="GO:0005736">
    <property type="term" value="C:RNA polymerase I complex"/>
    <property type="evidence" value="ECO:0007669"/>
    <property type="project" value="TreeGrafter"/>
</dbReference>
<evidence type="ECO:0000256" key="2">
    <source>
        <dbReference type="ARBA" id="ARBA00022083"/>
    </source>
</evidence>
<dbReference type="PANTHER" id="PTHR11800">
    <property type="entry name" value="DNA-DIRECTED RNA POLYMERASE"/>
    <property type="match status" value="1"/>
</dbReference>
<evidence type="ECO:0000259" key="7">
    <source>
        <dbReference type="SMART" id="SM00662"/>
    </source>
</evidence>
<dbReference type="PROSITE" id="PS00446">
    <property type="entry name" value="RNA_POL_D_30KD"/>
    <property type="match status" value="1"/>
</dbReference>
<comment type="similarity">
    <text evidence="6">Belongs to the archaeal Rpo3/eukaryotic RPB3 RNA polymerase subunit family.</text>
</comment>
<dbReference type="InterPro" id="IPR011262">
    <property type="entry name" value="DNA-dir_RNA_pol_insert"/>
</dbReference>
<dbReference type="NCBIfam" id="NF001988">
    <property type="entry name" value="PRK00783.1"/>
    <property type="match status" value="1"/>
</dbReference>
<dbReference type="PANTHER" id="PTHR11800:SF13">
    <property type="entry name" value="DNA-DIRECTED RNA POLYMERASES I AND III SUBUNIT RPAC1"/>
    <property type="match status" value="1"/>
</dbReference>
<dbReference type="SUPFAM" id="SSF55257">
    <property type="entry name" value="RBP11-like subunits of RNA polymerase"/>
    <property type="match status" value="1"/>
</dbReference>
<organism evidence="8 9">
    <name type="scientific">Gomphillus americanus</name>
    <dbReference type="NCBI Taxonomy" id="1940652"/>
    <lineage>
        <taxon>Eukaryota</taxon>
        <taxon>Fungi</taxon>
        <taxon>Dikarya</taxon>
        <taxon>Ascomycota</taxon>
        <taxon>Pezizomycotina</taxon>
        <taxon>Lecanoromycetes</taxon>
        <taxon>OSLEUM clade</taxon>
        <taxon>Ostropomycetidae</taxon>
        <taxon>Ostropales</taxon>
        <taxon>Graphidaceae</taxon>
        <taxon>Gomphilloideae</taxon>
        <taxon>Gomphillus</taxon>
    </lineage>
</organism>
<dbReference type="SUPFAM" id="SSF56553">
    <property type="entry name" value="Insert subdomain of RNA polymerase alpha subunit"/>
    <property type="match status" value="1"/>
</dbReference>
<gene>
    <name evidence="8" type="ORF">GOMPHAMPRED_002905</name>
</gene>
<evidence type="ECO:0000256" key="5">
    <source>
        <dbReference type="ARBA" id="ARBA00023242"/>
    </source>
</evidence>
<dbReference type="OrthoDB" id="270173at2759"/>
<dbReference type="CDD" id="cd07032">
    <property type="entry name" value="RNAP_I_II_AC40"/>
    <property type="match status" value="1"/>
</dbReference>
<dbReference type="Proteomes" id="UP000664169">
    <property type="component" value="Unassembled WGS sequence"/>
</dbReference>
<accession>A0A8H3I8W5</accession>
<keyword evidence="3" id="KW-0240">DNA-directed RNA polymerase</keyword>
<dbReference type="InterPro" id="IPR022842">
    <property type="entry name" value="RNAP_Rpo3/Rpb3/RPAC1"/>
</dbReference>
<keyword evidence="5" id="KW-0539">Nucleus</keyword>
<dbReference type="InterPro" id="IPR036603">
    <property type="entry name" value="RBP11-like"/>
</dbReference>
<comment type="subcellular location">
    <subcellularLocation>
        <location evidence="1">Nucleus</location>
    </subcellularLocation>
</comment>
<evidence type="ECO:0000256" key="6">
    <source>
        <dbReference type="ARBA" id="ARBA00025804"/>
    </source>
</evidence>
<dbReference type="InterPro" id="IPR001514">
    <property type="entry name" value="DNA-dir_RNA_pol_30-40kDasu_CS"/>
</dbReference>
<name>A0A8H3I8W5_9LECA</name>
<keyword evidence="9" id="KW-1185">Reference proteome</keyword>
<protein>
    <recommendedName>
        <fullName evidence="2">DNA-directed RNA polymerases I and III subunit RPAC1</fullName>
    </recommendedName>
</protein>
<dbReference type="Pfam" id="PF01193">
    <property type="entry name" value="RNA_pol_L"/>
    <property type="match status" value="1"/>
</dbReference>
<comment type="caution">
    <text evidence="8">The sequence shown here is derived from an EMBL/GenBank/DDBJ whole genome shotgun (WGS) entry which is preliminary data.</text>
</comment>
<feature type="domain" description="DNA-directed RNA polymerase RpoA/D/Rpb3-type" evidence="7">
    <location>
        <begin position="66"/>
        <end position="371"/>
    </location>
</feature>
<evidence type="ECO:0000313" key="8">
    <source>
        <dbReference type="EMBL" id="CAF9904644.1"/>
    </source>
</evidence>
<dbReference type="HAMAP" id="MF_00320">
    <property type="entry name" value="RNApol_arch_Rpo3"/>
    <property type="match status" value="1"/>
</dbReference>
<dbReference type="GO" id="GO:0005666">
    <property type="term" value="C:RNA polymerase III complex"/>
    <property type="evidence" value="ECO:0007669"/>
    <property type="project" value="TreeGrafter"/>
</dbReference>
<keyword evidence="4" id="KW-0804">Transcription</keyword>
<evidence type="ECO:0000256" key="3">
    <source>
        <dbReference type="ARBA" id="ARBA00022478"/>
    </source>
</evidence>
<dbReference type="GO" id="GO:0046983">
    <property type="term" value="F:protein dimerization activity"/>
    <property type="evidence" value="ECO:0007669"/>
    <property type="project" value="InterPro"/>
</dbReference>
<dbReference type="InterPro" id="IPR033901">
    <property type="entry name" value="RNAPI/III_AC40"/>
</dbReference>
<sequence length="377" mass="42645">MSPARIYKPSPEQIAQRKIVGINEETVTNITSTDFPGHYPGEDHAWDKDQFEDNLQIQFHKNEKYDASFSVVGIDASIANAFRRIMIAEVATFAIEVVMTYNNTSIVQDEVLSHRLGLIPLTGSRAGFDKMDWWTPSAENPDDKSLNATDLNTLQMNLSVRCTKNRDAAENEEEPTKLYHNAHVYARDLKFQPNGKQTEWFSEEHGPVRAQNPDILIAKLRPGQEIELIAYARKGNGADHAKFSPVATATYRLLPLIQIIKPIVGEDAKKFAKCFLPGVVGLETVTEDDAVKDKQYRSHIGEQRAVVRNAFKDSVSRECLRHEEFKGKVKLGRIQDHFIFSVESTGQYQSDEIFLQSVQTLKSKIEVLKSDLETINH</sequence>
<dbReference type="GO" id="GO:0055029">
    <property type="term" value="C:nuclear DNA-directed RNA polymerase complex"/>
    <property type="evidence" value="ECO:0007669"/>
    <property type="project" value="UniProtKB-ARBA"/>
</dbReference>
<dbReference type="GO" id="GO:0003677">
    <property type="term" value="F:DNA binding"/>
    <property type="evidence" value="ECO:0007669"/>
    <property type="project" value="InterPro"/>
</dbReference>
<dbReference type="InterPro" id="IPR036643">
    <property type="entry name" value="RNApol_insert_sf"/>
</dbReference>
<dbReference type="SMART" id="SM00662">
    <property type="entry name" value="RPOLD"/>
    <property type="match status" value="1"/>
</dbReference>
<evidence type="ECO:0000313" key="9">
    <source>
        <dbReference type="Proteomes" id="UP000664169"/>
    </source>
</evidence>
<reference evidence="8" key="1">
    <citation type="submission" date="2021-03" db="EMBL/GenBank/DDBJ databases">
        <authorList>
            <person name="Tagirdzhanova G."/>
        </authorList>
    </citation>
    <scope>NUCLEOTIDE SEQUENCE</scope>
</reference>
<dbReference type="InterPro" id="IPR011263">
    <property type="entry name" value="DNA-dir_RNA_pol_RpoA/D/Rpb3"/>
</dbReference>
<dbReference type="Gene3D" id="2.170.120.12">
    <property type="entry name" value="DNA-directed RNA polymerase, insert domain"/>
    <property type="match status" value="1"/>
</dbReference>
<evidence type="ECO:0000256" key="4">
    <source>
        <dbReference type="ARBA" id="ARBA00023163"/>
    </source>
</evidence>
<dbReference type="GO" id="GO:0003899">
    <property type="term" value="F:DNA-directed RNA polymerase activity"/>
    <property type="evidence" value="ECO:0007669"/>
    <property type="project" value="InterPro"/>
</dbReference>
<dbReference type="Gene3D" id="3.30.1360.10">
    <property type="entry name" value="RNA polymerase, RBP11-like subunit"/>
    <property type="match status" value="1"/>
</dbReference>
<dbReference type="GO" id="GO:0006351">
    <property type="term" value="P:DNA-templated transcription"/>
    <property type="evidence" value="ECO:0007669"/>
    <property type="project" value="InterPro"/>
</dbReference>
<dbReference type="Pfam" id="PF01000">
    <property type="entry name" value="RNA_pol_A_bac"/>
    <property type="match status" value="1"/>
</dbReference>